<dbReference type="AlphaFoldDB" id="W9SPN7"/>
<dbReference type="EMBL" id="KE345903">
    <property type="protein sequence ID" value="EXC20101.1"/>
    <property type="molecule type" value="Genomic_DNA"/>
</dbReference>
<accession>W9SPN7</accession>
<dbReference type="Proteomes" id="UP000030645">
    <property type="component" value="Unassembled WGS sequence"/>
</dbReference>
<gene>
    <name evidence="1" type="ORF">L484_002991</name>
</gene>
<protein>
    <submittedName>
        <fullName evidence="1">Uncharacterized protein</fullName>
    </submittedName>
</protein>
<evidence type="ECO:0000313" key="1">
    <source>
        <dbReference type="EMBL" id="EXC20101.1"/>
    </source>
</evidence>
<proteinExistence type="predicted"/>
<sequence>MTLSKDGSGNLPNSIFAPGPCRAFLESTNYYYSHAIFLVFFENQWTTSLSYASAILVGIRASIIYQFLFRDALAPTRSGVPRQAAFAAATAAEVELLCKQIDSVSRKLAALRPIGPPPTVAEDVTEEIPFEPPPTFDKNDFVNDVFVPFVADEGPFLDIEDERSKMLNLVQSLTTLTEKMKIKQLIYDILFDKTDVEDMQIKKYIFHPHLAIRKPVKRIHGPKIGSLRTYEEDCSLLISIEATSDSRRNLFFNIFNVKVLVSAVVNNDSNFEVKSFPTRRD</sequence>
<evidence type="ECO:0000313" key="2">
    <source>
        <dbReference type="Proteomes" id="UP000030645"/>
    </source>
</evidence>
<reference evidence="2" key="1">
    <citation type="submission" date="2013-01" db="EMBL/GenBank/DDBJ databases">
        <title>Draft Genome Sequence of a Mulberry Tree, Morus notabilis C.K. Schneid.</title>
        <authorList>
            <person name="He N."/>
            <person name="Zhao S."/>
        </authorList>
    </citation>
    <scope>NUCLEOTIDE SEQUENCE</scope>
</reference>
<name>W9SPN7_9ROSA</name>
<organism evidence="1 2">
    <name type="scientific">Morus notabilis</name>
    <dbReference type="NCBI Taxonomy" id="981085"/>
    <lineage>
        <taxon>Eukaryota</taxon>
        <taxon>Viridiplantae</taxon>
        <taxon>Streptophyta</taxon>
        <taxon>Embryophyta</taxon>
        <taxon>Tracheophyta</taxon>
        <taxon>Spermatophyta</taxon>
        <taxon>Magnoliopsida</taxon>
        <taxon>eudicotyledons</taxon>
        <taxon>Gunneridae</taxon>
        <taxon>Pentapetalae</taxon>
        <taxon>rosids</taxon>
        <taxon>fabids</taxon>
        <taxon>Rosales</taxon>
        <taxon>Moraceae</taxon>
        <taxon>Moreae</taxon>
        <taxon>Morus</taxon>
    </lineage>
</organism>
<keyword evidence="2" id="KW-1185">Reference proteome</keyword>